<dbReference type="InterPro" id="IPR017937">
    <property type="entry name" value="Thioredoxin_CS"/>
</dbReference>
<evidence type="ECO:0000256" key="4">
    <source>
        <dbReference type="ARBA" id="ARBA00023157"/>
    </source>
</evidence>
<organism evidence="11 12">
    <name type="scientific">Candidatus Magasanikbacteria bacterium CG10_big_fil_rev_8_21_14_0_10_43_6</name>
    <dbReference type="NCBI Taxonomy" id="1974650"/>
    <lineage>
        <taxon>Bacteria</taxon>
        <taxon>Candidatus Magasanikiibacteriota</taxon>
    </lineage>
</organism>
<evidence type="ECO:0000256" key="8">
    <source>
        <dbReference type="PIRSR" id="PIRSR000077-1"/>
    </source>
</evidence>
<dbReference type="PROSITE" id="PS00194">
    <property type="entry name" value="THIOREDOXIN_1"/>
    <property type="match status" value="1"/>
</dbReference>
<feature type="site" description="Deprotonates C-terminal active site Cys" evidence="8">
    <location>
        <position position="25"/>
    </location>
</feature>
<feature type="site" description="Contributes to redox potential value" evidence="8">
    <location>
        <position position="33"/>
    </location>
</feature>
<keyword evidence="4 9" id="KW-1015">Disulfide bond</keyword>
<proteinExistence type="inferred from homology"/>
<keyword evidence="5 9" id="KW-0676">Redox-active center</keyword>
<feature type="active site" description="Nucleophile" evidence="8">
    <location>
        <position position="31"/>
    </location>
</feature>
<feature type="active site" description="Nucleophile" evidence="8">
    <location>
        <position position="34"/>
    </location>
</feature>
<evidence type="ECO:0000256" key="5">
    <source>
        <dbReference type="ARBA" id="ARBA00023284"/>
    </source>
</evidence>
<dbReference type="PROSITE" id="PS51352">
    <property type="entry name" value="THIOREDOXIN_2"/>
    <property type="match status" value="1"/>
</dbReference>
<evidence type="ECO:0000256" key="9">
    <source>
        <dbReference type="PIRSR" id="PIRSR000077-4"/>
    </source>
</evidence>
<feature type="domain" description="Thioredoxin" evidence="10">
    <location>
        <begin position="1"/>
        <end position="107"/>
    </location>
</feature>
<name>A0A2M6W1R4_9BACT</name>
<dbReference type="Proteomes" id="UP000229362">
    <property type="component" value="Unassembled WGS sequence"/>
</dbReference>
<dbReference type="GO" id="GO:0005829">
    <property type="term" value="C:cytosol"/>
    <property type="evidence" value="ECO:0007669"/>
    <property type="project" value="TreeGrafter"/>
</dbReference>
<evidence type="ECO:0000256" key="7">
    <source>
        <dbReference type="PIRNR" id="PIRNR000077"/>
    </source>
</evidence>
<evidence type="ECO:0000256" key="6">
    <source>
        <dbReference type="NCBIfam" id="TIGR01068"/>
    </source>
</evidence>
<accession>A0A2M6W1R4</accession>
<dbReference type="InterPro" id="IPR005746">
    <property type="entry name" value="Thioredoxin"/>
</dbReference>
<feature type="disulfide bond" description="Redox-active" evidence="9">
    <location>
        <begin position="31"/>
        <end position="34"/>
    </location>
</feature>
<keyword evidence="2" id="KW-0813">Transport</keyword>
<dbReference type="PANTHER" id="PTHR45663:SF11">
    <property type="entry name" value="GEO12009P1"/>
    <property type="match status" value="1"/>
</dbReference>
<dbReference type="EMBL" id="PFBZ01000058">
    <property type="protein sequence ID" value="PIT86754.1"/>
    <property type="molecule type" value="Genomic_DNA"/>
</dbReference>
<dbReference type="GO" id="GO:0045454">
    <property type="term" value="P:cell redox homeostasis"/>
    <property type="evidence" value="ECO:0007669"/>
    <property type="project" value="TreeGrafter"/>
</dbReference>
<dbReference type="InterPro" id="IPR013766">
    <property type="entry name" value="Thioredoxin_domain"/>
</dbReference>
<sequence length="107" mass="11860">MAEVILTDDNFEAEVIHSSVPVLVDFWAPWCGPCQMMGPIVESLANELDAGKVKIAKINVDDHKMAAGKYNVMSIPNFILFKNGEVADQIAGGMQKEKLKEFIEKHI</sequence>
<dbReference type="NCBIfam" id="TIGR01068">
    <property type="entry name" value="thioredoxin"/>
    <property type="match status" value="1"/>
</dbReference>
<evidence type="ECO:0000313" key="11">
    <source>
        <dbReference type="EMBL" id="PIT86754.1"/>
    </source>
</evidence>
<dbReference type="FunFam" id="3.40.30.10:FF:000001">
    <property type="entry name" value="Thioredoxin"/>
    <property type="match status" value="1"/>
</dbReference>
<dbReference type="AlphaFoldDB" id="A0A2M6W1R4"/>
<dbReference type="Gene3D" id="3.40.30.10">
    <property type="entry name" value="Glutaredoxin"/>
    <property type="match status" value="1"/>
</dbReference>
<evidence type="ECO:0000313" key="12">
    <source>
        <dbReference type="Proteomes" id="UP000229362"/>
    </source>
</evidence>
<gene>
    <name evidence="11" type="primary">trxA</name>
    <name evidence="11" type="ORF">COU33_01385</name>
</gene>
<evidence type="ECO:0000256" key="1">
    <source>
        <dbReference type="ARBA" id="ARBA00008987"/>
    </source>
</evidence>
<dbReference type="PANTHER" id="PTHR45663">
    <property type="entry name" value="GEO12009P1"/>
    <property type="match status" value="1"/>
</dbReference>
<keyword evidence="3" id="KW-0249">Electron transport</keyword>
<evidence type="ECO:0000259" key="10">
    <source>
        <dbReference type="PROSITE" id="PS51352"/>
    </source>
</evidence>
<feature type="site" description="Contributes to redox potential value" evidence="8">
    <location>
        <position position="32"/>
    </location>
</feature>
<reference evidence="12" key="1">
    <citation type="submission" date="2017-09" db="EMBL/GenBank/DDBJ databases">
        <title>Depth-based differentiation of microbial function through sediment-hosted aquifers and enrichment of novel symbionts in the deep terrestrial subsurface.</title>
        <authorList>
            <person name="Probst A.J."/>
            <person name="Ladd B."/>
            <person name="Jarett J.K."/>
            <person name="Geller-Mcgrath D.E."/>
            <person name="Sieber C.M.K."/>
            <person name="Emerson J.B."/>
            <person name="Anantharaman K."/>
            <person name="Thomas B.C."/>
            <person name="Malmstrom R."/>
            <person name="Stieglmeier M."/>
            <person name="Klingl A."/>
            <person name="Woyke T."/>
            <person name="Ryan C.M."/>
            <person name="Banfield J.F."/>
        </authorList>
    </citation>
    <scope>NUCLEOTIDE SEQUENCE [LARGE SCALE GENOMIC DNA]</scope>
</reference>
<dbReference type="GO" id="GO:0015035">
    <property type="term" value="F:protein-disulfide reductase activity"/>
    <property type="evidence" value="ECO:0007669"/>
    <property type="project" value="UniProtKB-UniRule"/>
</dbReference>
<dbReference type="SUPFAM" id="SSF52833">
    <property type="entry name" value="Thioredoxin-like"/>
    <property type="match status" value="1"/>
</dbReference>
<dbReference type="CDD" id="cd02947">
    <property type="entry name" value="TRX_family"/>
    <property type="match status" value="1"/>
</dbReference>
<dbReference type="PRINTS" id="PR00421">
    <property type="entry name" value="THIOREDOXIN"/>
</dbReference>
<comment type="similarity">
    <text evidence="1 7">Belongs to the thioredoxin family.</text>
</comment>
<evidence type="ECO:0000256" key="2">
    <source>
        <dbReference type="ARBA" id="ARBA00022448"/>
    </source>
</evidence>
<evidence type="ECO:0000256" key="3">
    <source>
        <dbReference type="ARBA" id="ARBA00022982"/>
    </source>
</evidence>
<protein>
    <recommendedName>
        <fullName evidence="6 7">Thioredoxin</fullName>
    </recommendedName>
</protein>
<dbReference type="Pfam" id="PF00085">
    <property type="entry name" value="Thioredoxin"/>
    <property type="match status" value="1"/>
</dbReference>
<dbReference type="InterPro" id="IPR036249">
    <property type="entry name" value="Thioredoxin-like_sf"/>
</dbReference>
<comment type="caution">
    <text evidence="11">The sequence shown here is derived from an EMBL/GenBank/DDBJ whole genome shotgun (WGS) entry which is preliminary data.</text>
</comment>
<dbReference type="PIRSF" id="PIRSF000077">
    <property type="entry name" value="Thioredoxin"/>
    <property type="match status" value="1"/>
</dbReference>